<dbReference type="EMBL" id="OIVN01001979">
    <property type="protein sequence ID" value="SPC99484.1"/>
    <property type="molecule type" value="Genomic_DNA"/>
</dbReference>
<name>A0A2N9GJW3_FAGSY</name>
<dbReference type="AlphaFoldDB" id="A0A2N9GJW3"/>
<feature type="region of interest" description="Disordered" evidence="1">
    <location>
        <begin position="1"/>
        <end position="67"/>
    </location>
</feature>
<feature type="compositionally biased region" description="Polar residues" evidence="1">
    <location>
        <begin position="20"/>
        <end position="43"/>
    </location>
</feature>
<protein>
    <submittedName>
        <fullName evidence="2">Uncharacterized protein</fullName>
    </submittedName>
</protein>
<organism evidence="2">
    <name type="scientific">Fagus sylvatica</name>
    <name type="common">Beechnut</name>
    <dbReference type="NCBI Taxonomy" id="28930"/>
    <lineage>
        <taxon>Eukaryota</taxon>
        <taxon>Viridiplantae</taxon>
        <taxon>Streptophyta</taxon>
        <taxon>Embryophyta</taxon>
        <taxon>Tracheophyta</taxon>
        <taxon>Spermatophyta</taxon>
        <taxon>Magnoliopsida</taxon>
        <taxon>eudicotyledons</taxon>
        <taxon>Gunneridae</taxon>
        <taxon>Pentapetalae</taxon>
        <taxon>rosids</taxon>
        <taxon>fabids</taxon>
        <taxon>Fagales</taxon>
        <taxon>Fagaceae</taxon>
        <taxon>Fagus</taxon>
    </lineage>
</organism>
<gene>
    <name evidence="2" type="ORF">FSB_LOCUS27366</name>
</gene>
<feature type="compositionally biased region" description="Polar residues" evidence="1">
    <location>
        <begin position="50"/>
        <end position="59"/>
    </location>
</feature>
<evidence type="ECO:0000313" key="2">
    <source>
        <dbReference type="EMBL" id="SPC99484.1"/>
    </source>
</evidence>
<evidence type="ECO:0000256" key="1">
    <source>
        <dbReference type="SAM" id="MobiDB-lite"/>
    </source>
</evidence>
<accession>A0A2N9GJW3</accession>
<reference evidence="2" key="1">
    <citation type="submission" date="2018-02" db="EMBL/GenBank/DDBJ databases">
        <authorList>
            <person name="Cohen D.B."/>
            <person name="Kent A.D."/>
        </authorList>
    </citation>
    <scope>NUCLEOTIDE SEQUENCE</scope>
</reference>
<proteinExistence type="predicted"/>
<sequence length="80" mass="8652">MAVASESAERIDVSQPMDPSPSSLISDLTSESLSTARPSFSTDTPDRYDSANSSPNNAQRDADPQVWEKVTGHWITGEIL</sequence>